<dbReference type="SUPFAM" id="SSF51604">
    <property type="entry name" value="Enolase C-terminal domain-like"/>
    <property type="match status" value="1"/>
</dbReference>
<dbReference type="AlphaFoldDB" id="A0A3N0V694"/>
<keyword evidence="5 12" id="KW-0963">Cytoplasm</keyword>
<dbReference type="PIRSF" id="PIRSF001400">
    <property type="entry name" value="Enolase"/>
    <property type="match status" value="1"/>
</dbReference>
<evidence type="ECO:0000256" key="5">
    <source>
        <dbReference type="ARBA" id="ARBA00022490"/>
    </source>
</evidence>
<protein>
    <recommendedName>
        <fullName evidence="4 12">Enolase</fullName>
        <ecNumber evidence="3 12">4.2.1.11</ecNumber>
    </recommendedName>
    <alternativeName>
        <fullName evidence="12">2-phospho-D-glycerate hydro-lyase</fullName>
    </alternativeName>
    <alternativeName>
        <fullName evidence="12">2-phosphoglycerate dehydratase</fullName>
    </alternativeName>
</protein>
<dbReference type="FunFam" id="3.20.20.120:FF:000001">
    <property type="entry name" value="Enolase"/>
    <property type="match status" value="1"/>
</dbReference>
<dbReference type="RefSeq" id="WP_123236189.1">
    <property type="nucleotide sequence ID" value="NZ_RJVP01000001.1"/>
</dbReference>
<evidence type="ECO:0000313" key="18">
    <source>
        <dbReference type="EMBL" id="ROH88195.1"/>
    </source>
</evidence>
<feature type="binding site" evidence="14">
    <location>
        <position position="155"/>
    </location>
    <ligand>
        <name>substrate</name>
    </ligand>
</feature>
<keyword evidence="18" id="KW-0670">Pyruvate</keyword>
<evidence type="ECO:0000256" key="1">
    <source>
        <dbReference type="ARBA" id="ARBA00005031"/>
    </source>
</evidence>
<dbReference type="Gene3D" id="3.30.390.10">
    <property type="entry name" value="Enolase-like, N-terminal domain"/>
    <property type="match status" value="1"/>
</dbReference>
<gene>
    <name evidence="12" type="primary">eno</name>
    <name evidence="18" type="ORF">ED236_01610</name>
</gene>
<evidence type="ECO:0000256" key="11">
    <source>
        <dbReference type="ARBA" id="ARBA00045763"/>
    </source>
</evidence>
<keyword evidence="19" id="KW-1185">Reference proteome</keyword>
<evidence type="ECO:0000256" key="2">
    <source>
        <dbReference type="ARBA" id="ARBA00009604"/>
    </source>
</evidence>
<comment type="catalytic activity">
    <reaction evidence="12">
        <text>(2R)-2-phosphoglycerate = phosphoenolpyruvate + H2O</text>
        <dbReference type="Rhea" id="RHEA:10164"/>
        <dbReference type="ChEBI" id="CHEBI:15377"/>
        <dbReference type="ChEBI" id="CHEBI:58289"/>
        <dbReference type="ChEBI" id="CHEBI:58702"/>
        <dbReference type="EC" id="4.2.1.11"/>
    </reaction>
</comment>
<dbReference type="FunFam" id="3.30.390.10:FF:000001">
    <property type="entry name" value="Enolase"/>
    <property type="match status" value="1"/>
</dbReference>
<dbReference type="InterPro" id="IPR036849">
    <property type="entry name" value="Enolase-like_C_sf"/>
</dbReference>
<dbReference type="EMBL" id="RJVP01000001">
    <property type="protein sequence ID" value="ROH88195.1"/>
    <property type="molecule type" value="Genomic_DNA"/>
</dbReference>
<dbReference type="SUPFAM" id="SSF54826">
    <property type="entry name" value="Enolase N-terminal domain-like"/>
    <property type="match status" value="1"/>
</dbReference>
<feature type="binding site" evidence="12 15">
    <location>
        <position position="242"/>
    </location>
    <ligand>
        <name>Mg(2+)</name>
        <dbReference type="ChEBI" id="CHEBI:18420"/>
    </ligand>
</feature>
<evidence type="ECO:0000256" key="6">
    <source>
        <dbReference type="ARBA" id="ARBA00022525"/>
    </source>
</evidence>
<dbReference type="Gene3D" id="3.20.20.120">
    <property type="entry name" value="Enolase-like C-terminal domain"/>
    <property type="match status" value="1"/>
</dbReference>
<feature type="active site" description="Proton donor" evidence="12 13">
    <location>
        <position position="205"/>
    </location>
</feature>
<dbReference type="CDD" id="cd03313">
    <property type="entry name" value="enolase"/>
    <property type="match status" value="1"/>
</dbReference>
<dbReference type="Pfam" id="PF00113">
    <property type="entry name" value="Enolase_C"/>
    <property type="match status" value="1"/>
</dbReference>
<keyword evidence="8 12" id="KW-0460">Magnesium</keyword>
<dbReference type="SFLD" id="SFLDG00178">
    <property type="entry name" value="enolase"/>
    <property type="match status" value="1"/>
</dbReference>
<comment type="function">
    <text evidence="11 12">Catalyzes the reversible conversion of 2-phosphoglycerate (2-PG) into phosphoenolpyruvate (PEP). It is essential for the degradation of carbohydrates via glycolysis.</text>
</comment>
<dbReference type="InterPro" id="IPR029017">
    <property type="entry name" value="Enolase-like_N"/>
</dbReference>
<dbReference type="GO" id="GO:0000015">
    <property type="term" value="C:phosphopyruvate hydratase complex"/>
    <property type="evidence" value="ECO:0007669"/>
    <property type="project" value="InterPro"/>
</dbReference>
<dbReference type="EC" id="4.2.1.11" evidence="3 12"/>
<comment type="caution">
    <text evidence="18">The sequence shown here is derived from an EMBL/GenBank/DDBJ whole genome shotgun (WGS) entry which is preliminary data.</text>
</comment>
<evidence type="ECO:0000256" key="7">
    <source>
        <dbReference type="ARBA" id="ARBA00022723"/>
    </source>
</evidence>
<dbReference type="GO" id="GO:0009986">
    <property type="term" value="C:cell surface"/>
    <property type="evidence" value="ECO:0007669"/>
    <property type="project" value="UniProtKB-SubCell"/>
</dbReference>
<dbReference type="InterPro" id="IPR020810">
    <property type="entry name" value="Enolase_C"/>
</dbReference>
<feature type="binding site" evidence="12 15">
    <location>
        <position position="312"/>
    </location>
    <ligand>
        <name>Mg(2+)</name>
        <dbReference type="ChEBI" id="CHEBI:18420"/>
    </ligand>
</feature>
<dbReference type="SMART" id="SM01193">
    <property type="entry name" value="Enolase_N"/>
    <property type="match status" value="1"/>
</dbReference>
<keyword evidence="9 12" id="KW-0324">Glycolysis</keyword>
<dbReference type="SFLD" id="SFLDF00002">
    <property type="entry name" value="enolase"/>
    <property type="match status" value="1"/>
</dbReference>
<feature type="binding site" evidence="14">
    <location>
        <position position="285"/>
    </location>
    <ligand>
        <name>substrate</name>
    </ligand>
</feature>
<feature type="binding site" evidence="12">
    <location>
        <position position="388"/>
    </location>
    <ligand>
        <name>(2R)-2-phosphoglycerate</name>
        <dbReference type="ChEBI" id="CHEBI:58289"/>
    </ligand>
</feature>
<feature type="binding site" evidence="12">
    <location>
        <position position="367"/>
    </location>
    <ligand>
        <name>(2R)-2-phosphoglycerate</name>
        <dbReference type="ChEBI" id="CHEBI:58289"/>
    </ligand>
</feature>
<dbReference type="SFLD" id="SFLDS00001">
    <property type="entry name" value="Enolase"/>
    <property type="match status" value="1"/>
</dbReference>
<dbReference type="GO" id="GO:0004634">
    <property type="term" value="F:phosphopyruvate hydratase activity"/>
    <property type="evidence" value="ECO:0007669"/>
    <property type="project" value="UniProtKB-UniRule"/>
</dbReference>
<comment type="cofactor">
    <cofactor evidence="15">
        <name>Mg(2+)</name>
        <dbReference type="ChEBI" id="CHEBI:18420"/>
    </cofactor>
    <text evidence="15">Mg(2+) is required for catalysis and for stabilizing the dimer.</text>
</comment>
<comment type="pathway">
    <text evidence="1 12">Carbohydrate degradation; glycolysis; pyruvate from D-glyceraldehyde 3-phosphate: step 4/5.</text>
</comment>
<feature type="domain" description="Enolase C-terminal TIM barrel" evidence="16">
    <location>
        <begin position="139"/>
        <end position="425"/>
    </location>
</feature>
<dbReference type="InterPro" id="IPR020811">
    <property type="entry name" value="Enolase_N"/>
</dbReference>
<organism evidence="18 19">
    <name type="scientific">Pseudomethylobacillus aquaticus</name>
    <dbReference type="NCBI Taxonomy" id="2676064"/>
    <lineage>
        <taxon>Bacteria</taxon>
        <taxon>Pseudomonadati</taxon>
        <taxon>Pseudomonadota</taxon>
        <taxon>Betaproteobacteria</taxon>
        <taxon>Nitrosomonadales</taxon>
        <taxon>Methylophilaceae</taxon>
        <taxon>Pseudomethylobacillus</taxon>
    </lineage>
</organism>
<evidence type="ECO:0000256" key="15">
    <source>
        <dbReference type="PIRSR" id="PIRSR001400-3"/>
    </source>
</evidence>
<evidence type="ECO:0000256" key="13">
    <source>
        <dbReference type="PIRSR" id="PIRSR001400-1"/>
    </source>
</evidence>
<proteinExistence type="inferred from homology"/>
<feature type="binding site" evidence="14">
    <location>
        <position position="164"/>
    </location>
    <ligand>
        <name>substrate</name>
    </ligand>
</feature>
<keyword evidence="10 12" id="KW-0456">Lyase</keyword>
<comment type="similarity">
    <text evidence="2 12">Belongs to the enolase family.</text>
</comment>
<dbReference type="Proteomes" id="UP000275137">
    <property type="component" value="Unassembled WGS sequence"/>
</dbReference>
<keyword evidence="7 12" id="KW-0479">Metal-binding</keyword>
<evidence type="ECO:0000313" key="19">
    <source>
        <dbReference type="Proteomes" id="UP000275137"/>
    </source>
</evidence>
<feature type="binding site" evidence="12 15">
    <location>
        <position position="285"/>
    </location>
    <ligand>
        <name>Mg(2+)</name>
        <dbReference type="ChEBI" id="CHEBI:18420"/>
    </ligand>
</feature>
<feature type="binding site" evidence="12">
    <location>
        <position position="163"/>
    </location>
    <ligand>
        <name>(2R)-2-phosphoglycerate</name>
        <dbReference type="ChEBI" id="CHEBI:58289"/>
    </ligand>
</feature>
<evidence type="ECO:0000256" key="12">
    <source>
        <dbReference type="HAMAP-Rule" id="MF_00318"/>
    </source>
</evidence>
<feature type="binding site" evidence="14">
    <location>
        <position position="388"/>
    </location>
    <ligand>
        <name>substrate</name>
    </ligand>
</feature>
<dbReference type="InterPro" id="IPR020809">
    <property type="entry name" value="Enolase_CS"/>
</dbReference>
<dbReference type="PANTHER" id="PTHR11902">
    <property type="entry name" value="ENOLASE"/>
    <property type="match status" value="1"/>
</dbReference>
<dbReference type="GO" id="GO:0000287">
    <property type="term" value="F:magnesium ion binding"/>
    <property type="evidence" value="ECO:0007669"/>
    <property type="project" value="UniProtKB-UniRule"/>
</dbReference>
<dbReference type="NCBIfam" id="TIGR01060">
    <property type="entry name" value="eno"/>
    <property type="match status" value="1"/>
</dbReference>
<feature type="binding site" evidence="14">
    <location>
        <begin position="364"/>
        <end position="367"/>
    </location>
    <ligand>
        <name>substrate</name>
    </ligand>
</feature>
<evidence type="ECO:0000256" key="8">
    <source>
        <dbReference type="ARBA" id="ARBA00022842"/>
    </source>
</evidence>
<reference evidence="18 19" key="1">
    <citation type="submission" date="2018-10" db="EMBL/GenBank/DDBJ databases">
        <authorList>
            <person name="Chen W.-M."/>
        </authorList>
    </citation>
    <scope>NUCLEOTIDE SEQUENCE [LARGE SCALE GENOMIC DNA]</scope>
    <source>
        <strain evidence="18 19">H-5</strain>
    </source>
</reference>
<sequence length="428" mass="46047">MSAIVDIIAREIMDSRGNPTVEADVLLESGVIGRAAVPSGASTGTKEAVELRDGDKSRYLGKGVLQAVENVNTEIAEAIIGLDVEEQAFIDNTLIELDGTENKARLGANAILAVSMACARAAAEETGLPLYRYLGGSGAMQLPTPMMNIINGGAHAENSVDMQEFMIIPAGLPTFRDALRAGAEVFHALKKILHKQGLATTVGDEGGFAPDLPSNESAIQYILEAITDAGYEPGVDIFLGLDCASSEFYKDGKYQLESEGRELTSAQFVDYLAAWADKYPIISIEDGMSEHDWDGWKLLTDRLGKRVQLVGDDLFVTNAKILREGIQKGVGNSVLIKVNQIGTLTETFETIETAKRAGYTSVISHRSGETEDTTIADISVATNALQIKTGSLSRSERIAKYNQLLRIEEELGDASSYAGIGAFYNIKR</sequence>
<dbReference type="GO" id="GO:0006096">
    <property type="term" value="P:glycolytic process"/>
    <property type="evidence" value="ECO:0007669"/>
    <property type="project" value="UniProtKB-UniRule"/>
</dbReference>
<evidence type="ECO:0000256" key="3">
    <source>
        <dbReference type="ARBA" id="ARBA00012058"/>
    </source>
</evidence>
<evidence type="ECO:0000259" key="17">
    <source>
        <dbReference type="SMART" id="SM01193"/>
    </source>
</evidence>
<evidence type="ECO:0000256" key="10">
    <source>
        <dbReference type="ARBA" id="ARBA00023239"/>
    </source>
</evidence>
<comment type="subcellular location">
    <subcellularLocation>
        <location evidence="12">Cytoplasm</location>
    </subcellularLocation>
    <subcellularLocation>
        <location evidence="12">Secreted</location>
    </subcellularLocation>
    <subcellularLocation>
        <location evidence="12">Cell surface</location>
    </subcellularLocation>
    <text evidence="12">Fractions of enolase are present in both the cytoplasm and on the cell surface.</text>
</comment>
<feature type="binding site" evidence="12">
    <location>
        <position position="366"/>
    </location>
    <ligand>
        <name>(2R)-2-phosphoglycerate</name>
        <dbReference type="ChEBI" id="CHEBI:58289"/>
    </ligand>
</feature>
<dbReference type="PRINTS" id="PR00148">
    <property type="entry name" value="ENOLASE"/>
</dbReference>
<dbReference type="SMART" id="SM01192">
    <property type="entry name" value="Enolase_C"/>
    <property type="match status" value="1"/>
</dbReference>
<evidence type="ECO:0000256" key="9">
    <source>
        <dbReference type="ARBA" id="ARBA00023152"/>
    </source>
</evidence>
<evidence type="ECO:0000259" key="16">
    <source>
        <dbReference type="SMART" id="SM01192"/>
    </source>
</evidence>
<dbReference type="HAMAP" id="MF_00318">
    <property type="entry name" value="Enolase"/>
    <property type="match status" value="1"/>
</dbReference>
<feature type="domain" description="Enolase N-terminal" evidence="17">
    <location>
        <begin position="4"/>
        <end position="134"/>
    </location>
</feature>
<feature type="binding site" evidence="12">
    <location>
        <position position="337"/>
    </location>
    <ligand>
        <name>(2R)-2-phosphoglycerate</name>
        <dbReference type="ChEBI" id="CHEBI:58289"/>
    </ligand>
</feature>
<dbReference type="PANTHER" id="PTHR11902:SF1">
    <property type="entry name" value="ENOLASE"/>
    <property type="match status" value="1"/>
</dbReference>
<accession>A0A3N0V694</accession>
<dbReference type="UniPathway" id="UPA00109">
    <property type="reaction ID" value="UER00187"/>
</dbReference>
<comment type="cofactor">
    <cofactor evidence="12">
        <name>Mg(2+)</name>
        <dbReference type="ChEBI" id="CHEBI:18420"/>
    </cofactor>
    <text evidence="12">Binds a second Mg(2+) ion via substrate during catalysis.</text>
</comment>
<evidence type="ECO:0000256" key="14">
    <source>
        <dbReference type="PIRSR" id="PIRSR001400-2"/>
    </source>
</evidence>
<dbReference type="PROSITE" id="PS00164">
    <property type="entry name" value="ENOLASE"/>
    <property type="match status" value="1"/>
</dbReference>
<dbReference type="InterPro" id="IPR000941">
    <property type="entry name" value="Enolase"/>
</dbReference>
<feature type="active site" description="Proton acceptor" evidence="12 13">
    <location>
        <position position="337"/>
    </location>
</feature>
<name>A0A3N0V694_9PROT</name>
<feature type="binding site" evidence="14">
    <location>
        <position position="312"/>
    </location>
    <ligand>
        <name>substrate</name>
    </ligand>
</feature>
<keyword evidence="6 12" id="KW-0964">Secreted</keyword>
<dbReference type="Pfam" id="PF03952">
    <property type="entry name" value="Enolase_N"/>
    <property type="match status" value="1"/>
</dbReference>
<dbReference type="GO" id="GO:0005576">
    <property type="term" value="C:extracellular region"/>
    <property type="evidence" value="ECO:0007669"/>
    <property type="project" value="UniProtKB-SubCell"/>
</dbReference>
<evidence type="ECO:0000256" key="4">
    <source>
        <dbReference type="ARBA" id="ARBA00017068"/>
    </source>
</evidence>